<dbReference type="InterPro" id="IPR008258">
    <property type="entry name" value="Transglycosylase_SLT_dom_1"/>
</dbReference>
<dbReference type="OrthoDB" id="9815002at2"/>
<feature type="chain" id="PRO_5015309385" evidence="3">
    <location>
        <begin position="18"/>
        <end position="297"/>
    </location>
</feature>
<evidence type="ECO:0000256" key="3">
    <source>
        <dbReference type="SAM" id="SignalP"/>
    </source>
</evidence>
<evidence type="ECO:0000256" key="1">
    <source>
        <dbReference type="ARBA" id="ARBA00007734"/>
    </source>
</evidence>
<feature type="domain" description="Transglycosylase SLT" evidence="4">
    <location>
        <begin position="52"/>
        <end position="144"/>
    </location>
</feature>
<evidence type="ECO:0000256" key="2">
    <source>
        <dbReference type="ARBA" id="ARBA00009387"/>
    </source>
</evidence>
<dbReference type="SUPFAM" id="SSF53955">
    <property type="entry name" value="Lysozyme-like"/>
    <property type="match status" value="1"/>
</dbReference>
<dbReference type="RefSeq" id="WP_108892341.1">
    <property type="nucleotide sequence ID" value="NZ_ONZF01000001.1"/>
</dbReference>
<sequence length="297" mass="31875">MRALLLLFLVLSQAAVATERPRARPPQERCAADGSACIRLDSYTDDVCREIEGAADSADIDPGWFARLLWQESLFDAAAVSPAGAQGIAQFMPGTADLRGLKDPFNPVDAIRASADYLADLTRMYGNEGLAAAAYNAGEARAADFVADDRPLPGETRAYVQIITGHPARSWRDSPPEDVDYALAPDTQFGEACRAQAATRTFKSFAPAVPPPPEWGVIVAAGRRRATVENFVDKVRRENGGVIGTRRIEIVEKTLPGFASRARLSALIVTADGAEARALCRQLQARSAFCRVTGPGT</sequence>
<gene>
    <name evidence="5" type="primary">mltF_1</name>
    <name evidence="5" type="ORF">PAA8504_00242</name>
</gene>
<protein>
    <submittedName>
        <fullName evidence="5">Membrane-bound lytic murein transglycosylase F</fullName>
    </submittedName>
</protein>
<dbReference type="CDD" id="cd00254">
    <property type="entry name" value="LT-like"/>
    <property type="match status" value="1"/>
</dbReference>
<proteinExistence type="inferred from homology"/>
<organism evidence="5 6">
    <name type="scientific">Palleronia abyssalis</name>
    <dbReference type="NCBI Taxonomy" id="1501240"/>
    <lineage>
        <taxon>Bacteria</taxon>
        <taxon>Pseudomonadati</taxon>
        <taxon>Pseudomonadota</taxon>
        <taxon>Alphaproteobacteria</taxon>
        <taxon>Rhodobacterales</taxon>
        <taxon>Roseobacteraceae</taxon>
        <taxon>Palleronia</taxon>
    </lineage>
</organism>
<keyword evidence="6" id="KW-1185">Reference proteome</keyword>
<comment type="similarity">
    <text evidence="2">Belongs to the virb1 family.</text>
</comment>
<comment type="similarity">
    <text evidence="1">Belongs to the transglycosylase Slt family.</text>
</comment>
<keyword evidence="3" id="KW-0732">Signal</keyword>
<dbReference type="Gene3D" id="1.10.530.10">
    <property type="match status" value="1"/>
</dbReference>
<dbReference type="InterPro" id="IPR023346">
    <property type="entry name" value="Lysozyme-like_dom_sf"/>
</dbReference>
<dbReference type="PANTHER" id="PTHR37423">
    <property type="entry name" value="SOLUBLE LYTIC MUREIN TRANSGLYCOSYLASE-RELATED"/>
    <property type="match status" value="1"/>
</dbReference>
<evidence type="ECO:0000259" key="4">
    <source>
        <dbReference type="Pfam" id="PF01464"/>
    </source>
</evidence>
<accession>A0A2R8BQL7</accession>
<dbReference type="PANTHER" id="PTHR37423:SF2">
    <property type="entry name" value="MEMBRANE-BOUND LYTIC MUREIN TRANSGLYCOSYLASE C"/>
    <property type="match status" value="1"/>
</dbReference>
<dbReference type="AlphaFoldDB" id="A0A2R8BQL7"/>
<evidence type="ECO:0000313" key="6">
    <source>
        <dbReference type="Proteomes" id="UP000244912"/>
    </source>
</evidence>
<name>A0A2R8BQL7_9RHOB</name>
<reference evidence="5 6" key="1">
    <citation type="submission" date="2018-03" db="EMBL/GenBank/DDBJ databases">
        <authorList>
            <person name="Keele B.F."/>
        </authorList>
    </citation>
    <scope>NUCLEOTIDE SEQUENCE [LARGE SCALE GENOMIC DNA]</scope>
    <source>
        <strain evidence="5 6">CECT 8504</strain>
    </source>
</reference>
<dbReference type="Proteomes" id="UP000244912">
    <property type="component" value="Unassembled WGS sequence"/>
</dbReference>
<evidence type="ECO:0000313" key="5">
    <source>
        <dbReference type="EMBL" id="SPJ22449.1"/>
    </source>
</evidence>
<feature type="signal peptide" evidence="3">
    <location>
        <begin position="1"/>
        <end position="17"/>
    </location>
</feature>
<dbReference type="EMBL" id="ONZF01000001">
    <property type="protein sequence ID" value="SPJ22449.1"/>
    <property type="molecule type" value="Genomic_DNA"/>
</dbReference>
<dbReference type="Pfam" id="PF01464">
    <property type="entry name" value="SLT"/>
    <property type="match status" value="1"/>
</dbReference>